<dbReference type="EMBL" id="CADEPM010000003">
    <property type="protein sequence ID" value="CAB3403630.1"/>
    <property type="molecule type" value="Genomic_DNA"/>
</dbReference>
<keyword evidence="1" id="KW-0812">Transmembrane</keyword>
<dbReference type="OrthoDB" id="5830488at2759"/>
<feature type="transmembrane region" description="Helical" evidence="1">
    <location>
        <begin position="12"/>
        <end position="31"/>
    </location>
</feature>
<keyword evidence="3" id="KW-1185">Reference proteome</keyword>
<evidence type="ECO:0000256" key="1">
    <source>
        <dbReference type="SAM" id="Phobius"/>
    </source>
</evidence>
<proteinExistence type="predicted"/>
<evidence type="ECO:0008006" key="4">
    <source>
        <dbReference type="Google" id="ProtNLM"/>
    </source>
</evidence>
<name>A0A8S1EUE2_9PELO</name>
<evidence type="ECO:0000313" key="3">
    <source>
        <dbReference type="Proteomes" id="UP000494206"/>
    </source>
</evidence>
<sequence>MTKPITWFGTWLPLIKVAQSICLAIIILLFMDGRTQWIVYTVIYIFAFIALLLTLFSIGVRYFEINGRGKLSFNDLDLLMNVFFGVVSFSLSLILMWDIRNMMNGPRNYKYHKHLAPYNIGMDSWIRRCSITAGALVLTSALYLFTFVRLFRAHRR</sequence>
<feature type="transmembrane region" description="Helical" evidence="1">
    <location>
        <begin position="78"/>
        <end position="97"/>
    </location>
</feature>
<feature type="transmembrane region" description="Helical" evidence="1">
    <location>
        <begin position="131"/>
        <end position="151"/>
    </location>
</feature>
<evidence type="ECO:0000313" key="2">
    <source>
        <dbReference type="EMBL" id="CAB3403630.1"/>
    </source>
</evidence>
<protein>
    <recommendedName>
        <fullName evidence="4">MARVEL domain-containing protein</fullName>
    </recommendedName>
</protein>
<feature type="transmembrane region" description="Helical" evidence="1">
    <location>
        <begin position="37"/>
        <end position="58"/>
    </location>
</feature>
<keyword evidence="1" id="KW-1133">Transmembrane helix</keyword>
<comment type="caution">
    <text evidence="2">The sequence shown here is derived from an EMBL/GenBank/DDBJ whole genome shotgun (WGS) entry which is preliminary data.</text>
</comment>
<dbReference type="Proteomes" id="UP000494206">
    <property type="component" value="Unassembled WGS sequence"/>
</dbReference>
<dbReference type="AlphaFoldDB" id="A0A8S1EUE2"/>
<gene>
    <name evidence="2" type="ORF">CBOVIS_LOCUS6075</name>
</gene>
<keyword evidence="1" id="KW-0472">Membrane</keyword>
<reference evidence="2 3" key="1">
    <citation type="submission" date="2020-04" db="EMBL/GenBank/DDBJ databases">
        <authorList>
            <person name="Laetsch R D."/>
            <person name="Stevens L."/>
            <person name="Kumar S."/>
            <person name="Blaxter L. M."/>
        </authorList>
    </citation>
    <scope>NUCLEOTIDE SEQUENCE [LARGE SCALE GENOMIC DNA]</scope>
</reference>
<accession>A0A8S1EUE2</accession>
<organism evidence="2 3">
    <name type="scientific">Caenorhabditis bovis</name>
    <dbReference type="NCBI Taxonomy" id="2654633"/>
    <lineage>
        <taxon>Eukaryota</taxon>
        <taxon>Metazoa</taxon>
        <taxon>Ecdysozoa</taxon>
        <taxon>Nematoda</taxon>
        <taxon>Chromadorea</taxon>
        <taxon>Rhabditida</taxon>
        <taxon>Rhabditina</taxon>
        <taxon>Rhabditomorpha</taxon>
        <taxon>Rhabditoidea</taxon>
        <taxon>Rhabditidae</taxon>
        <taxon>Peloderinae</taxon>
        <taxon>Caenorhabditis</taxon>
    </lineage>
</organism>